<reference evidence="3" key="1">
    <citation type="journal article" date="2014" name="Nat. Genet.">
        <title>Genome of the human hookworm Necator americanus.</title>
        <authorList>
            <person name="Tang Y.T."/>
            <person name="Gao X."/>
            <person name="Rosa B.A."/>
            <person name="Abubucker S."/>
            <person name="Hallsworth-Pepin K."/>
            <person name="Martin J."/>
            <person name="Tyagi R."/>
            <person name="Heizer E."/>
            <person name="Zhang X."/>
            <person name="Bhonagiri-Palsikar V."/>
            <person name="Minx P."/>
            <person name="Warren W.C."/>
            <person name="Wang Q."/>
            <person name="Zhan B."/>
            <person name="Hotez P.J."/>
            <person name="Sternberg P.W."/>
            <person name="Dougall A."/>
            <person name="Gaze S.T."/>
            <person name="Mulvenna J."/>
            <person name="Sotillo J."/>
            <person name="Ranganathan S."/>
            <person name="Rabelo E.M."/>
            <person name="Wilson R.K."/>
            <person name="Felgner P.L."/>
            <person name="Bethony J."/>
            <person name="Hawdon J.M."/>
            <person name="Gasser R.B."/>
            <person name="Loukas A."/>
            <person name="Mitreva M."/>
        </authorList>
    </citation>
    <scope>NUCLEOTIDE SEQUENCE [LARGE SCALE GENOMIC DNA]</scope>
</reference>
<accession>W2TTN9</accession>
<gene>
    <name evidence="2" type="ORF">NECAME_16957</name>
</gene>
<name>W2TTN9_NECAM</name>
<evidence type="ECO:0000256" key="1">
    <source>
        <dbReference type="SAM" id="MobiDB-lite"/>
    </source>
</evidence>
<evidence type="ECO:0000313" key="3">
    <source>
        <dbReference type="Proteomes" id="UP000053676"/>
    </source>
</evidence>
<dbReference type="AlphaFoldDB" id="W2TTN9"/>
<dbReference type="KEGG" id="nai:NECAME_16957"/>
<organism evidence="2 3">
    <name type="scientific">Necator americanus</name>
    <name type="common">Human hookworm</name>
    <dbReference type="NCBI Taxonomy" id="51031"/>
    <lineage>
        <taxon>Eukaryota</taxon>
        <taxon>Metazoa</taxon>
        <taxon>Ecdysozoa</taxon>
        <taxon>Nematoda</taxon>
        <taxon>Chromadorea</taxon>
        <taxon>Rhabditida</taxon>
        <taxon>Rhabditina</taxon>
        <taxon>Rhabditomorpha</taxon>
        <taxon>Strongyloidea</taxon>
        <taxon>Ancylostomatidae</taxon>
        <taxon>Bunostominae</taxon>
        <taxon>Necator</taxon>
    </lineage>
</organism>
<dbReference type="Proteomes" id="UP000053676">
    <property type="component" value="Unassembled WGS sequence"/>
</dbReference>
<dbReference type="OrthoDB" id="5867228at2759"/>
<sequence>MPANRVGGCTGKGILESAKGTKGARGRLQLPDVTRCGLRRKLQLRQIHMNPPLFAGTRLSSHIGRLSNTVTTVQRGTLMAGQKHQNSGTKSAIIKNGSVMCNN</sequence>
<proteinExistence type="predicted"/>
<protein>
    <submittedName>
        <fullName evidence="2">Uncharacterized protein</fullName>
    </submittedName>
</protein>
<evidence type="ECO:0000313" key="2">
    <source>
        <dbReference type="EMBL" id="ETN85019.1"/>
    </source>
</evidence>
<feature type="region of interest" description="Disordered" evidence="1">
    <location>
        <begin position="1"/>
        <end position="23"/>
    </location>
</feature>
<dbReference type="EMBL" id="KI657833">
    <property type="protein sequence ID" value="ETN85019.1"/>
    <property type="molecule type" value="Genomic_DNA"/>
</dbReference>
<keyword evidence="3" id="KW-1185">Reference proteome</keyword>